<dbReference type="SMART" id="SM00349">
    <property type="entry name" value="KRAB"/>
    <property type="match status" value="1"/>
</dbReference>
<dbReference type="Proteomes" id="UP000472274">
    <property type="component" value="Unplaced"/>
</dbReference>
<organism evidence="2 3">
    <name type="scientific">Terrapene triunguis</name>
    <name type="common">Three-toed box turtle</name>
    <dbReference type="NCBI Taxonomy" id="2587831"/>
    <lineage>
        <taxon>Eukaryota</taxon>
        <taxon>Metazoa</taxon>
        <taxon>Chordata</taxon>
        <taxon>Craniata</taxon>
        <taxon>Vertebrata</taxon>
        <taxon>Euteleostomi</taxon>
        <taxon>Archelosauria</taxon>
        <taxon>Testudinata</taxon>
        <taxon>Testudines</taxon>
        <taxon>Cryptodira</taxon>
        <taxon>Durocryptodira</taxon>
        <taxon>Testudinoidea</taxon>
        <taxon>Emydidae</taxon>
        <taxon>Terrapene</taxon>
    </lineage>
</organism>
<dbReference type="PANTHER" id="PTHR23232:SF157">
    <property type="entry name" value="ZINC FINGER PROTEIN 525"/>
    <property type="match status" value="1"/>
</dbReference>
<protein>
    <recommendedName>
        <fullName evidence="1">KRAB domain-containing protein</fullName>
    </recommendedName>
</protein>
<dbReference type="GeneTree" id="ENSGT01140000282695"/>
<dbReference type="Pfam" id="PF01352">
    <property type="entry name" value="KRAB"/>
    <property type="match status" value="1"/>
</dbReference>
<feature type="domain" description="KRAB" evidence="1">
    <location>
        <begin position="16"/>
        <end position="84"/>
    </location>
</feature>
<dbReference type="InterPro" id="IPR001909">
    <property type="entry name" value="KRAB"/>
</dbReference>
<proteinExistence type="predicted"/>
<accession>A0A674I9G1</accession>
<dbReference type="AlphaFoldDB" id="A0A674I9G1"/>
<dbReference type="PROSITE" id="PS50805">
    <property type="entry name" value="KRAB"/>
    <property type="match status" value="1"/>
</dbReference>
<sequence>WTSPLTSLCLGFPVQLTFEDVTISFSREEWEVLSVWQKELYREVMKENYASLISLGKDQCSVSGMELWDLWRGFLRAIDSGLIS</sequence>
<dbReference type="SUPFAM" id="SSF109640">
    <property type="entry name" value="KRAB domain (Kruppel-associated box)"/>
    <property type="match status" value="1"/>
</dbReference>
<dbReference type="InterPro" id="IPR036051">
    <property type="entry name" value="KRAB_dom_sf"/>
</dbReference>
<dbReference type="CDD" id="cd07765">
    <property type="entry name" value="KRAB_A-box"/>
    <property type="match status" value="1"/>
</dbReference>
<reference evidence="2" key="1">
    <citation type="submission" date="2025-08" db="UniProtKB">
        <authorList>
            <consortium name="Ensembl"/>
        </authorList>
    </citation>
    <scope>IDENTIFICATION</scope>
</reference>
<name>A0A674I9G1_9SAUR</name>
<evidence type="ECO:0000313" key="2">
    <source>
        <dbReference type="Ensembl" id="ENSTMTP00000004753.1"/>
    </source>
</evidence>
<dbReference type="InParanoid" id="A0A674I9G1"/>
<dbReference type="GO" id="GO:0006355">
    <property type="term" value="P:regulation of DNA-templated transcription"/>
    <property type="evidence" value="ECO:0007669"/>
    <property type="project" value="InterPro"/>
</dbReference>
<dbReference type="PANTHER" id="PTHR23232">
    <property type="entry name" value="KRAB DOMAIN C2H2 ZINC FINGER"/>
    <property type="match status" value="1"/>
</dbReference>
<dbReference type="Ensembl" id="ENSTMTT00000004909.1">
    <property type="protein sequence ID" value="ENSTMTP00000004753.1"/>
    <property type="gene ID" value="ENSTMTG00000003530.1"/>
</dbReference>
<dbReference type="InterPro" id="IPR050169">
    <property type="entry name" value="Krueppel_C2H2_ZnF"/>
</dbReference>
<dbReference type="Gene3D" id="6.10.140.140">
    <property type="match status" value="1"/>
</dbReference>
<keyword evidence="3" id="KW-1185">Reference proteome</keyword>
<reference evidence="2" key="2">
    <citation type="submission" date="2025-09" db="UniProtKB">
        <authorList>
            <consortium name="Ensembl"/>
        </authorList>
    </citation>
    <scope>IDENTIFICATION</scope>
</reference>
<evidence type="ECO:0000259" key="1">
    <source>
        <dbReference type="PROSITE" id="PS50805"/>
    </source>
</evidence>
<evidence type="ECO:0000313" key="3">
    <source>
        <dbReference type="Proteomes" id="UP000472274"/>
    </source>
</evidence>